<evidence type="ECO:0000313" key="8">
    <source>
        <dbReference type="EMBL" id="RZC77422.1"/>
    </source>
</evidence>
<keyword evidence="9" id="KW-1185">Reference proteome</keyword>
<dbReference type="Pfam" id="PF01485">
    <property type="entry name" value="IBR"/>
    <property type="match status" value="1"/>
</dbReference>
<dbReference type="Pfam" id="PF02230">
    <property type="entry name" value="Abhydrolase_2"/>
    <property type="match status" value="1"/>
</dbReference>
<dbReference type="PANTHER" id="PTHR46234">
    <property type="entry name" value="ALPHA/BETA-HYDROLASES SUPERFAMILY PROTEIN"/>
    <property type="match status" value="1"/>
</dbReference>
<evidence type="ECO:0000259" key="7">
    <source>
        <dbReference type="PROSITE" id="PS51873"/>
    </source>
</evidence>
<dbReference type="Gene3D" id="1.20.120.1750">
    <property type="match status" value="1"/>
</dbReference>
<feature type="domain" description="RING-type" evidence="7">
    <location>
        <begin position="15"/>
        <end position="233"/>
    </location>
</feature>
<dbReference type="GO" id="GO:0008270">
    <property type="term" value="F:zinc ion binding"/>
    <property type="evidence" value="ECO:0007669"/>
    <property type="project" value="UniProtKB-KW"/>
</dbReference>
<dbReference type="InterPro" id="IPR044066">
    <property type="entry name" value="TRIAD_supradom"/>
</dbReference>
<dbReference type="Proteomes" id="UP000316621">
    <property type="component" value="Chromosome 9"/>
</dbReference>
<reference evidence="8 9" key="1">
    <citation type="journal article" date="2018" name="Science">
        <title>The opium poppy genome and morphinan production.</title>
        <authorList>
            <person name="Guo L."/>
            <person name="Winzer T."/>
            <person name="Yang X."/>
            <person name="Li Y."/>
            <person name="Ning Z."/>
            <person name="He Z."/>
            <person name="Teodor R."/>
            <person name="Lu Y."/>
            <person name="Bowser T.A."/>
            <person name="Graham I.A."/>
            <person name="Ye K."/>
        </authorList>
    </citation>
    <scope>NUCLEOTIDE SEQUENCE [LARGE SCALE GENOMIC DNA]</scope>
    <source>
        <strain evidence="9">cv. HN1</strain>
        <tissue evidence="8">Leaves</tissue>
    </source>
</reference>
<dbReference type="InterPro" id="IPR003140">
    <property type="entry name" value="PLipase/COase/thioEstase"/>
</dbReference>
<protein>
    <recommendedName>
        <fullName evidence="7">RING-type domain-containing protein</fullName>
    </recommendedName>
</protein>
<dbReference type="Gene3D" id="3.30.40.10">
    <property type="entry name" value="Zinc/RING finger domain, C3HC4 (zinc finger)"/>
    <property type="match status" value="1"/>
</dbReference>
<keyword evidence="4" id="KW-0863">Zinc-finger</keyword>
<dbReference type="SMART" id="SM00647">
    <property type="entry name" value="IBR"/>
    <property type="match status" value="2"/>
</dbReference>
<dbReference type="InterPro" id="IPR013083">
    <property type="entry name" value="Znf_RING/FYVE/PHD"/>
</dbReference>
<evidence type="ECO:0000256" key="6">
    <source>
        <dbReference type="ARBA" id="ARBA00022833"/>
    </source>
</evidence>
<evidence type="ECO:0000256" key="3">
    <source>
        <dbReference type="ARBA" id="ARBA00022737"/>
    </source>
</evidence>
<dbReference type="GO" id="GO:0016787">
    <property type="term" value="F:hydrolase activity"/>
    <property type="evidence" value="ECO:0007669"/>
    <property type="project" value="InterPro"/>
</dbReference>
<sequence>MGNTLQKHKKSEGEDNFTCEICLESHLPVDKKFKNSSNDKQYKECASEHHFCIDCIAKYIEVKVNAYGKSVIKCPKFKCDVDLEIQSCCSIVSTKVFVRWCDLLCESEILAKFGRHGKRVYCPGCSEVILNECGDDGITRTTCPSCEKLFCFRCMIPLMDQKVHTCCNRNDLLFLDTVARKGWTRCPSCKQSVERTFGCNYIQCRCGNEFCYQCGLEWWSQYSTNHTNCFPHVLQNQSREEELDPFMLRVHSVFIGFAMMSILGNPKFTNNTNLYNILPARLEFGRTFVVRPKGKHLATVVWLHELNQNGFSWYHLLEELPIRNIKWICPTAPRRRVSIYNGFPSTAWFNMLNFAEDARVDIDCLDAAAIHVSNLLSTEPSEIKLGVGGFGMGAAVALYSAACAVEGKLTNGRPYPGNISAAVGLSGWLPIARFLMDKIIGSQEAVARAQSLPLLLCHGKDDDFVFYERGANSSEIFRSPLFQKLTSRTYDRLGHATNTEEMNEVCNWLTTNLALDGSD</sequence>
<keyword evidence="1" id="KW-0808">Transferase</keyword>
<evidence type="ECO:0000256" key="5">
    <source>
        <dbReference type="ARBA" id="ARBA00022786"/>
    </source>
</evidence>
<organism evidence="8 9">
    <name type="scientific">Papaver somniferum</name>
    <name type="common">Opium poppy</name>
    <dbReference type="NCBI Taxonomy" id="3469"/>
    <lineage>
        <taxon>Eukaryota</taxon>
        <taxon>Viridiplantae</taxon>
        <taxon>Streptophyta</taxon>
        <taxon>Embryophyta</taxon>
        <taxon>Tracheophyta</taxon>
        <taxon>Spermatophyta</taxon>
        <taxon>Magnoliopsida</taxon>
        <taxon>Ranunculales</taxon>
        <taxon>Papaveraceae</taxon>
        <taxon>Papaveroideae</taxon>
        <taxon>Papaver</taxon>
    </lineage>
</organism>
<dbReference type="GO" id="GO:0016740">
    <property type="term" value="F:transferase activity"/>
    <property type="evidence" value="ECO:0007669"/>
    <property type="project" value="UniProtKB-KW"/>
</dbReference>
<dbReference type="InterPro" id="IPR029058">
    <property type="entry name" value="AB_hydrolase_fold"/>
</dbReference>
<evidence type="ECO:0000256" key="1">
    <source>
        <dbReference type="ARBA" id="ARBA00022679"/>
    </source>
</evidence>
<dbReference type="STRING" id="3469.A0A4Y7KYG0"/>
<accession>A0A4Y7KYG0</accession>
<dbReference type="AlphaFoldDB" id="A0A4Y7KYG0"/>
<keyword evidence="2" id="KW-0479">Metal-binding</keyword>
<dbReference type="CDD" id="cd22584">
    <property type="entry name" value="Rcat_RBR_unk"/>
    <property type="match status" value="1"/>
</dbReference>
<keyword evidence="3" id="KW-0677">Repeat</keyword>
<evidence type="ECO:0000313" key="9">
    <source>
        <dbReference type="Proteomes" id="UP000316621"/>
    </source>
</evidence>
<dbReference type="EMBL" id="CM010723">
    <property type="protein sequence ID" value="RZC77422.1"/>
    <property type="molecule type" value="Genomic_DNA"/>
</dbReference>
<dbReference type="Gene3D" id="3.40.50.1820">
    <property type="entry name" value="alpha/beta hydrolase"/>
    <property type="match status" value="1"/>
</dbReference>
<proteinExistence type="predicted"/>
<keyword evidence="6" id="KW-0862">Zinc</keyword>
<name>A0A4Y7KYG0_PAPSO</name>
<dbReference type="InterPro" id="IPR002867">
    <property type="entry name" value="IBR_dom"/>
</dbReference>
<dbReference type="SUPFAM" id="SSF57850">
    <property type="entry name" value="RING/U-box"/>
    <property type="match status" value="3"/>
</dbReference>
<evidence type="ECO:0000256" key="4">
    <source>
        <dbReference type="ARBA" id="ARBA00022771"/>
    </source>
</evidence>
<dbReference type="PROSITE" id="PS51873">
    <property type="entry name" value="TRIAD"/>
    <property type="match status" value="1"/>
</dbReference>
<evidence type="ECO:0000256" key="2">
    <source>
        <dbReference type="ARBA" id="ARBA00022723"/>
    </source>
</evidence>
<keyword evidence="5" id="KW-0833">Ubl conjugation pathway</keyword>
<dbReference type="Gramene" id="RZC77422">
    <property type="protein sequence ID" value="RZC77422"/>
    <property type="gene ID" value="C5167_001635"/>
</dbReference>
<gene>
    <name evidence="8" type="ORF">C5167_001635</name>
</gene>
<dbReference type="SUPFAM" id="SSF53474">
    <property type="entry name" value="alpha/beta-Hydrolases"/>
    <property type="match status" value="1"/>
</dbReference>